<gene>
    <name evidence="1" type="ORF">ABE960_03315</name>
</gene>
<evidence type="ECO:0000313" key="2">
    <source>
        <dbReference type="Proteomes" id="UP001442468"/>
    </source>
</evidence>
<organism evidence="1 2">
    <name type="scientific">Halomonas aquatica</name>
    <dbReference type="NCBI Taxonomy" id="3151123"/>
    <lineage>
        <taxon>Bacteria</taxon>
        <taxon>Pseudomonadati</taxon>
        <taxon>Pseudomonadota</taxon>
        <taxon>Gammaproteobacteria</taxon>
        <taxon>Oceanospirillales</taxon>
        <taxon>Halomonadaceae</taxon>
        <taxon>Halomonas</taxon>
    </lineage>
</organism>
<comment type="caution">
    <text evidence="1">The sequence shown here is derived from an EMBL/GenBank/DDBJ whole genome shotgun (WGS) entry which is preliminary data.</text>
</comment>
<name>A0ABV1NBX2_9GAMM</name>
<reference evidence="1 2" key="1">
    <citation type="submission" date="2024-05" db="EMBL/GenBank/DDBJ databases">
        <title>Halomonas sp. SSM6 16S ribosomal RNA gene Genome sequencing and assembly.</title>
        <authorList>
            <person name="Yook S."/>
        </authorList>
    </citation>
    <scope>NUCLEOTIDE SEQUENCE [LARGE SCALE GENOMIC DNA]</scope>
    <source>
        <strain evidence="1 2">SSM6</strain>
    </source>
</reference>
<evidence type="ECO:0000313" key="1">
    <source>
        <dbReference type="EMBL" id="MEQ6916558.1"/>
    </source>
</evidence>
<dbReference type="Proteomes" id="UP001442468">
    <property type="component" value="Unassembled WGS sequence"/>
</dbReference>
<sequence length="194" mass="22105">MDLPRKPKQELDRAKEQIEAMENSESLDDLEHHWALFLHFIERVWNKSQAHFKHLPAWEGWKGQYENMRRRDSLVSYLRHARNADQHSIEEITGRLPGATTIRNSSGEPITIKKLNVTGGGQATYEADGPLDVDFTPSKVKLIPVTNYGTTFNPPTIHHDQPVDPTDVIGIAKTGAAFYEDMLDAAIRKFCRDQ</sequence>
<dbReference type="RefSeq" id="WP_349760826.1">
    <property type="nucleotide sequence ID" value="NZ_JBEGCJ010000002.1"/>
</dbReference>
<accession>A0ABV1NBX2</accession>
<proteinExistence type="predicted"/>
<keyword evidence="2" id="KW-1185">Reference proteome</keyword>
<protein>
    <submittedName>
        <fullName evidence="1">Uncharacterized protein</fullName>
    </submittedName>
</protein>
<dbReference type="EMBL" id="JBEGCJ010000002">
    <property type="protein sequence ID" value="MEQ6916558.1"/>
    <property type="molecule type" value="Genomic_DNA"/>
</dbReference>